<accession>A0A7L5DJP6</accession>
<evidence type="ECO:0000313" key="1">
    <source>
        <dbReference type="EMBL" id="QJD77691.1"/>
    </source>
</evidence>
<name>A0A7L5DJP6_9BACT</name>
<dbReference type="EMBL" id="CP051677">
    <property type="protein sequence ID" value="QJD77691.1"/>
    <property type="molecule type" value="Genomic_DNA"/>
</dbReference>
<reference evidence="1 2" key="1">
    <citation type="submission" date="2020-04" db="EMBL/GenBank/DDBJ databases">
        <title>Genome sequencing of novel species.</title>
        <authorList>
            <person name="Heo J."/>
            <person name="Kim S.-J."/>
            <person name="Kim J.-S."/>
            <person name="Hong S.-B."/>
            <person name="Kwon S.-W."/>
        </authorList>
    </citation>
    <scope>NUCLEOTIDE SEQUENCE [LARGE SCALE GENOMIC DNA]</scope>
    <source>
        <strain evidence="1 2">CJU-R4</strain>
    </source>
</reference>
<keyword evidence="2" id="KW-1185">Reference proteome</keyword>
<sequence>MTDLFEYIQTRKNEGGQVLGSYTVRDLNLIVPQPQTFLFTTEGKGERAGKLATVAIREVSEDAYEVDFTDTNAAKTVSYGSVSRQAVEQFLQTGLMPGAAESV</sequence>
<proteinExistence type="predicted"/>
<dbReference type="KEGG" id="srho:HH216_04105"/>
<evidence type="ECO:0000313" key="2">
    <source>
        <dbReference type="Proteomes" id="UP000501128"/>
    </source>
</evidence>
<gene>
    <name evidence="1" type="ORF">HH216_04105</name>
</gene>
<organism evidence="1 2">
    <name type="scientific">Spirosoma rhododendri</name>
    <dbReference type="NCBI Taxonomy" id="2728024"/>
    <lineage>
        <taxon>Bacteria</taxon>
        <taxon>Pseudomonadati</taxon>
        <taxon>Bacteroidota</taxon>
        <taxon>Cytophagia</taxon>
        <taxon>Cytophagales</taxon>
        <taxon>Cytophagaceae</taxon>
        <taxon>Spirosoma</taxon>
    </lineage>
</organism>
<dbReference type="RefSeq" id="WP_169549635.1">
    <property type="nucleotide sequence ID" value="NZ_CP051677.1"/>
</dbReference>
<dbReference type="AlphaFoldDB" id="A0A7L5DJP6"/>
<dbReference type="Proteomes" id="UP000501128">
    <property type="component" value="Chromosome"/>
</dbReference>
<protein>
    <submittedName>
        <fullName evidence="1">Uncharacterized protein</fullName>
    </submittedName>
</protein>